<evidence type="ECO:0000313" key="1">
    <source>
        <dbReference type="EnsemblPlants" id="OB03G19360.1"/>
    </source>
</evidence>
<proteinExistence type="predicted"/>
<reference evidence="1" key="1">
    <citation type="journal article" date="2013" name="Nat. Commun.">
        <title>Whole-genome sequencing of Oryza brachyantha reveals mechanisms underlying Oryza genome evolution.</title>
        <authorList>
            <person name="Chen J."/>
            <person name="Huang Q."/>
            <person name="Gao D."/>
            <person name="Wang J."/>
            <person name="Lang Y."/>
            <person name="Liu T."/>
            <person name="Li B."/>
            <person name="Bai Z."/>
            <person name="Luis Goicoechea J."/>
            <person name="Liang C."/>
            <person name="Chen C."/>
            <person name="Zhang W."/>
            <person name="Sun S."/>
            <person name="Liao Y."/>
            <person name="Zhang X."/>
            <person name="Yang L."/>
            <person name="Song C."/>
            <person name="Wang M."/>
            <person name="Shi J."/>
            <person name="Liu G."/>
            <person name="Liu J."/>
            <person name="Zhou H."/>
            <person name="Zhou W."/>
            <person name="Yu Q."/>
            <person name="An N."/>
            <person name="Chen Y."/>
            <person name="Cai Q."/>
            <person name="Wang B."/>
            <person name="Liu B."/>
            <person name="Min J."/>
            <person name="Huang Y."/>
            <person name="Wu H."/>
            <person name="Li Z."/>
            <person name="Zhang Y."/>
            <person name="Yin Y."/>
            <person name="Song W."/>
            <person name="Jiang J."/>
            <person name="Jackson S.A."/>
            <person name="Wing R.A."/>
            <person name="Wang J."/>
            <person name="Chen M."/>
        </authorList>
    </citation>
    <scope>NUCLEOTIDE SEQUENCE [LARGE SCALE GENOMIC DNA]</scope>
    <source>
        <strain evidence="1">cv. IRGC 101232</strain>
    </source>
</reference>
<evidence type="ECO:0000313" key="2">
    <source>
        <dbReference type="Proteomes" id="UP000006038"/>
    </source>
</evidence>
<dbReference type="EnsemblPlants" id="OB03G19360.1">
    <property type="protein sequence ID" value="OB03G19360.1"/>
    <property type="gene ID" value="OB03G19360"/>
</dbReference>
<protein>
    <submittedName>
        <fullName evidence="1">Uncharacterized protein</fullName>
    </submittedName>
</protein>
<dbReference type="OMA" id="ETAGSHK"/>
<dbReference type="Proteomes" id="UP000006038">
    <property type="component" value="Chromosome 3"/>
</dbReference>
<keyword evidence="2" id="KW-1185">Reference proteome</keyword>
<reference evidence="1" key="2">
    <citation type="submission" date="2013-04" db="UniProtKB">
        <authorList>
            <consortium name="EnsemblPlants"/>
        </authorList>
    </citation>
    <scope>IDENTIFICATION</scope>
</reference>
<organism evidence="1">
    <name type="scientific">Oryza brachyantha</name>
    <name type="common">malo sina</name>
    <dbReference type="NCBI Taxonomy" id="4533"/>
    <lineage>
        <taxon>Eukaryota</taxon>
        <taxon>Viridiplantae</taxon>
        <taxon>Streptophyta</taxon>
        <taxon>Embryophyta</taxon>
        <taxon>Tracheophyta</taxon>
        <taxon>Spermatophyta</taxon>
        <taxon>Magnoliopsida</taxon>
        <taxon>Liliopsida</taxon>
        <taxon>Poales</taxon>
        <taxon>Poaceae</taxon>
        <taxon>BOP clade</taxon>
        <taxon>Oryzoideae</taxon>
        <taxon>Oryzeae</taxon>
        <taxon>Oryzinae</taxon>
        <taxon>Oryza</taxon>
    </lineage>
</organism>
<dbReference type="AlphaFoldDB" id="J3LLL0"/>
<name>J3LLL0_ORYBR</name>
<sequence>MVWSDETDGPDEAVSLGRSRCGARGAAPLAVTAGSHKDSATCGGINVTACVIGSTGSFVGANTDMRFVATCSGDADWLQ</sequence>
<dbReference type="HOGENOM" id="CLU_176567_0_0_1"/>
<dbReference type="Gramene" id="OB03G19360.1">
    <property type="protein sequence ID" value="OB03G19360.1"/>
    <property type="gene ID" value="OB03G19360"/>
</dbReference>
<accession>J3LLL0</accession>